<name>A0ABW0YSL4_9ACTN</name>
<dbReference type="RefSeq" id="WP_390314164.1">
    <property type="nucleotide sequence ID" value="NZ_JBHSPB010000002.1"/>
</dbReference>
<accession>A0ABW0YSL4</accession>
<evidence type="ECO:0000313" key="2">
    <source>
        <dbReference type="EMBL" id="MFC5719157.1"/>
    </source>
</evidence>
<sequence length="170" mass="18849">MNEQGSTPCTVRQVVRDVVAEVAPEEIPVLDGLSRLDDDEALRRLTQRRRSREPLGFGLDEVTTLATALTWVAVQESVKQIVEPATDGLSRSVMSRIRRMFRRRSVPTVVPVFTREQLAEVQRRILDSAAQAGFDTDRATVLAERTVAKLALGAPDPEPGASDRDQADER</sequence>
<evidence type="ECO:0000313" key="3">
    <source>
        <dbReference type="Proteomes" id="UP001596083"/>
    </source>
</evidence>
<protein>
    <submittedName>
        <fullName evidence="2">Uncharacterized protein</fullName>
    </submittedName>
</protein>
<organism evidence="2 3">
    <name type="scientific">Streptomyces gamaensis</name>
    <dbReference type="NCBI Taxonomy" id="1763542"/>
    <lineage>
        <taxon>Bacteria</taxon>
        <taxon>Bacillati</taxon>
        <taxon>Actinomycetota</taxon>
        <taxon>Actinomycetes</taxon>
        <taxon>Kitasatosporales</taxon>
        <taxon>Streptomycetaceae</taxon>
        <taxon>Streptomyces</taxon>
    </lineage>
</organism>
<dbReference type="Proteomes" id="UP001596083">
    <property type="component" value="Unassembled WGS sequence"/>
</dbReference>
<feature type="compositionally biased region" description="Basic and acidic residues" evidence="1">
    <location>
        <begin position="161"/>
        <end position="170"/>
    </location>
</feature>
<evidence type="ECO:0000256" key="1">
    <source>
        <dbReference type="SAM" id="MobiDB-lite"/>
    </source>
</evidence>
<feature type="region of interest" description="Disordered" evidence="1">
    <location>
        <begin position="150"/>
        <end position="170"/>
    </location>
</feature>
<comment type="caution">
    <text evidence="2">The sequence shown here is derived from an EMBL/GenBank/DDBJ whole genome shotgun (WGS) entry which is preliminary data.</text>
</comment>
<proteinExistence type="predicted"/>
<dbReference type="EMBL" id="JBHSPB010000002">
    <property type="protein sequence ID" value="MFC5719157.1"/>
    <property type="molecule type" value="Genomic_DNA"/>
</dbReference>
<gene>
    <name evidence="2" type="ORF">ACFP1Z_03025</name>
</gene>
<keyword evidence="3" id="KW-1185">Reference proteome</keyword>
<reference evidence="3" key="1">
    <citation type="journal article" date="2019" name="Int. J. Syst. Evol. Microbiol.">
        <title>The Global Catalogue of Microorganisms (GCM) 10K type strain sequencing project: providing services to taxonomists for standard genome sequencing and annotation.</title>
        <authorList>
            <consortium name="The Broad Institute Genomics Platform"/>
            <consortium name="The Broad Institute Genome Sequencing Center for Infectious Disease"/>
            <person name="Wu L."/>
            <person name="Ma J."/>
        </authorList>
    </citation>
    <scope>NUCLEOTIDE SEQUENCE [LARGE SCALE GENOMIC DNA]</scope>
    <source>
        <strain evidence="3">CGMCC 4.7304</strain>
    </source>
</reference>